<dbReference type="CDD" id="cd17477">
    <property type="entry name" value="MFS_YcaD_like"/>
    <property type="match status" value="1"/>
</dbReference>
<dbReference type="Gene3D" id="1.20.1250.20">
    <property type="entry name" value="MFS general substrate transporter like domains"/>
    <property type="match status" value="2"/>
</dbReference>
<accession>A0A916U258</accession>
<reference evidence="6" key="1">
    <citation type="journal article" date="2014" name="Int. J. Syst. Evol. Microbiol.">
        <title>Complete genome sequence of Corynebacterium casei LMG S-19264T (=DSM 44701T), isolated from a smear-ripened cheese.</title>
        <authorList>
            <consortium name="US DOE Joint Genome Institute (JGI-PGF)"/>
            <person name="Walter F."/>
            <person name="Albersmeier A."/>
            <person name="Kalinowski J."/>
            <person name="Ruckert C."/>
        </authorList>
    </citation>
    <scope>NUCLEOTIDE SEQUENCE</scope>
    <source>
        <strain evidence="6">CGMCC 1.12919</strain>
    </source>
</reference>
<evidence type="ECO:0000256" key="3">
    <source>
        <dbReference type="ARBA" id="ARBA00023136"/>
    </source>
</evidence>
<protein>
    <submittedName>
        <fullName evidence="6">MFS transporter</fullName>
    </submittedName>
</protein>
<dbReference type="PANTHER" id="PTHR23521">
    <property type="entry name" value="TRANSPORTER MFS SUPERFAMILY"/>
    <property type="match status" value="1"/>
</dbReference>
<dbReference type="GO" id="GO:0022857">
    <property type="term" value="F:transmembrane transporter activity"/>
    <property type="evidence" value="ECO:0007669"/>
    <property type="project" value="InterPro"/>
</dbReference>
<name>A0A916U258_9HYPH</name>
<feature type="transmembrane region" description="Helical" evidence="4">
    <location>
        <begin position="84"/>
        <end position="106"/>
    </location>
</feature>
<feature type="transmembrane region" description="Helical" evidence="4">
    <location>
        <begin position="309"/>
        <end position="331"/>
    </location>
</feature>
<feature type="transmembrane region" description="Helical" evidence="4">
    <location>
        <begin position="251"/>
        <end position="270"/>
    </location>
</feature>
<feature type="domain" description="Major facilitator superfamily (MFS) profile" evidence="5">
    <location>
        <begin position="1"/>
        <end position="367"/>
    </location>
</feature>
<evidence type="ECO:0000256" key="1">
    <source>
        <dbReference type="ARBA" id="ARBA00022692"/>
    </source>
</evidence>
<evidence type="ECO:0000259" key="5">
    <source>
        <dbReference type="PROSITE" id="PS50850"/>
    </source>
</evidence>
<feature type="transmembrane region" description="Helical" evidence="4">
    <location>
        <begin position="27"/>
        <end position="48"/>
    </location>
</feature>
<feature type="transmembrane region" description="Helical" evidence="4">
    <location>
        <begin position="60"/>
        <end position="78"/>
    </location>
</feature>
<evidence type="ECO:0000313" key="6">
    <source>
        <dbReference type="EMBL" id="GGC57310.1"/>
    </source>
</evidence>
<dbReference type="GO" id="GO:0005886">
    <property type="term" value="C:plasma membrane"/>
    <property type="evidence" value="ECO:0007669"/>
    <property type="project" value="TreeGrafter"/>
</dbReference>
<feature type="transmembrane region" description="Helical" evidence="4">
    <location>
        <begin position="343"/>
        <end position="364"/>
    </location>
</feature>
<dbReference type="Pfam" id="PF07690">
    <property type="entry name" value="MFS_1"/>
    <property type="match status" value="1"/>
</dbReference>
<evidence type="ECO:0000256" key="4">
    <source>
        <dbReference type="SAM" id="Phobius"/>
    </source>
</evidence>
<feature type="transmembrane region" description="Helical" evidence="4">
    <location>
        <begin position="118"/>
        <end position="139"/>
    </location>
</feature>
<dbReference type="InterPro" id="IPR011701">
    <property type="entry name" value="MFS"/>
</dbReference>
<keyword evidence="7" id="KW-1185">Reference proteome</keyword>
<dbReference type="SUPFAM" id="SSF103473">
    <property type="entry name" value="MFS general substrate transporter"/>
    <property type="match status" value="1"/>
</dbReference>
<organism evidence="6 7">
    <name type="scientific">Chelatococcus reniformis</name>
    <dbReference type="NCBI Taxonomy" id="1494448"/>
    <lineage>
        <taxon>Bacteria</taxon>
        <taxon>Pseudomonadati</taxon>
        <taxon>Pseudomonadota</taxon>
        <taxon>Alphaproteobacteria</taxon>
        <taxon>Hyphomicrobiales</taxon>
        <taxon>Chelatococcaceae</taxon>
        <taxon>Chelatococcus</taxon>
    </lineage>
</organism>
<sequence length="367" mass="37867">MVSIVGVGLSLSIPLLSLEMERMGVSSVMIGVNTATAGLAAIVTLPFVPRLAARLGVGRLIAASIALSALSLLAFKAVPWLPAWFLFRFVYSAALGALFVLSEFWINTAAPASRRGFFMGLYATVLSLGFAAGPAVLVMVGTTGWAPYAIGALLFGVAAIPLAGARGETPMLETHSRHGTLFFVLAAPAATVAVLVFGAVETGGFSLLPIYGLRLGFGPADAAFLVSLVALGSVLLQIPIGLLSDRMNRRVLLLAVGLVGTLATGLLPWAAGTPLLFEALLVIWGGIGTALYTVGLAHLGERFSAPEDLAGANAAFILLYNVGLMVGPPLVGFGMHLMMPHGFAVTLALLFALYVLVAGVRLGVASR</sequence>
<reference evidence="6" key="2">
    <citation type="submission" date="2020-09" db="EMBL/GenBank/DDBJ databases">
        <authorList>
            <person name="Sun Q."/>
            <person name="Zhou Y."/>
        </authorList>
    </citation>
    <scope>NUCLEOTIDE SEQUENCE</scope>
    <source>
        <strain evidence="6">CGMCC 1.12919</strain>
    </source>
</reference>
<dbReference type="PROSITE" id="PS50850">
    <property type="entry name" value="MFS"/>
    <property type="match status" value="1"/>
</dbReference>
<dbReference type="InterPro" id="IPR047200">
    <property type="entry name" value="MFS_YcaD-like"/>
</dbReference>
<evidence type="ECO:0000313" key="7">
    <source>
        <dbReference type="Proteomes" id="UP000637002"/>
    </source>
</evidence>
<comment type="caution">
    <text evidence="6">The sequence shown here is derived from an EMBL/GenBank/DDBJ whole genome shotgun (WGS) entry which is preliminary data.</text>
</comment>
<dbReference type="InterPro" id="IPR020846">
    <property type="entry name" value="MFS_dom"/>
</dbReference>
<dbReference type="InterPro" id="IPR036259">
    <property type="entry name" value="MFS_trans_sf"/>
</dbReference>
<proteinExistence type="predicted"/>
<keyword evidence="2 4" id="KW-1133">Transmembrane helix</keyword>
<evidence type="ECO:0000256" key="2">
    <source>
        <dbReference type="ARBA" id="ARBA00022989"/>
    </source>
</evidence>
<dbReference type="EMBL" id="BMGG01000002">
    <property type="protein sequence ID" value="GGC57310.1"/>
    <property type="molecule type" value="Genomic_DNA"/>
</dbReference>
<keyword evidence="1 4" id="KW-0812">Transmembrane</keyword>
<keyword evidence="3 4" id="KW-0472">Membrane</keyword>
<gene>
    <name evidence="6" type="ORF">GCM10010994_15330</name>
</gene>
<feature type="transmembrane region" description="Helical" evidence="4">
    <location>
        <begin position="220"/>
        <end position="244"/>
    </location>
</feature>
<dbReference type="Proteomes" id="UP000637002">
    <property type="component" value="Unassembled WGS sequence"/>
</dbReference>
<dbReference type="AlphaFoldDB" id="A0A916U258"/>
<feature type="transmembrane region" description="Helical" evidence="4">
    <location>
        <begin position="145"/>
        <end position="167"/>
    </location>
</feature>
<feature type="transmembrane region" description="Helical" evidence="4">
    <location>
        <begin position="276"/>
        <end position="297"/>
    </location>
</feature>
<feature type="transmembrane region" description="Helical" evidence="4">
    <location>
        <begin position="179"/>
        <end position="200"/>
    </location>
</feature>
<dbReference type="PANTHER" id="PTHR23521:SF3">
    <property type="entry name" value="MFS TRANSPORTER"/>
    <property type="match status" value="1"/>
</dbReference>